<feature type="domain" description="GerMN" evidence="2">
    <location>
        <begin position="183"/>
        <end position="290"/>
    </location>
</feature>
<keyword evidence="1" id="KW-0732">Signal</keyword>
<dbReference type="RefSeq" id="WP_121060123.1">
    <property type="nucleotide sequence ID" value="NZ_RCDB01000003.1"/>
</dbReference>
<keyword evidence="6" id="KW-1185">Reference proteome</keyword>
<dbReference type="SUPFAM" id="SSF82171">
    <property type="entry name" value="DPP6 N-terminal domain-like"/>
    <property type="match status" value="1"/>
</dbReference>
<feature type="domain" description="Lipoprotein LpqB N-terminal" evidence="4">
    <location>
        <begin position="53"/>
        <end position="173"/>
    </location>
</feature>
<dbReference type="InterPro" id="IPR019606">
    <property type="entry name" value="GerMN"/>
</dbReference>
<evidence type="ECO:0000259" key="2">
    <source>
        <dbReference type="Pfam" id="PF10646"/>
    </source>
</evidence>
<evidence type="ECO:0000313" key="6">
    <source>
        <dbReference type="Proteomes" id="UP000273158"/>
    </source>
</evidence>
<evidence type="ECO:0000313" key="5">
    <source>
        <dbReference type="EMBL" id="RLK47725.1"/>
    </source>
</evidence>
<feature type="chain" id="PRO_5039047275" evidence="1">
    <location>
        <begin position="26"/>
        <end position="562"/>
    </location>
</feature>
<dbReference type="Pfam" id="PF10646">
    <property type="entry name" value="Germane"/>
    <property type="match status" value="1"/>
</dbReference>
<dbReference type="PROSITE" id="PS51257">
    <property type="entry name" value="PROKAR_LIPOPROTEIN"/>
    <property type="match status" value="1"/>
</dbReference>
<dbReference type="EMBL" id="RCDB01000003">
    <property type="protein sequence ID" value="RLK47725.1"/>
    <property type="molecule type" value="Genomic_DNA"/>
</dbReference>
<feature type="domain" description="Lipoprotein LpqB C-terminal" evidence="3">
    <location>
        <begin position="317"/>
        <end position="551"/>
    </location>
</feature>
<proteinExistence type="predicted"/>
<name>A0A498BVY9_9MICO</name>
<dbReference type="InterPro" id="IPR018910">
    <property type="entry name" value="LpqB_C"/>
</dbReference>
<protein>
    <submittedName>
        <fullName evidence="5">Lipoprotein LpqB-like beta-propeller protein</fullName>
    </submittedName>
</protein>
<evidence type="ECO:0000256" key="1">
    <source>
        <dbReference type="SAM" id="SignalP"/>
    </source>
</evidence>
<dbReference type="OrthoDB" id="3226781at2"/>
<gene>
    <name evidence="5" type="ORF">C7474_2322</name>
</gene>
<sequence length="562" mass="58858">MTARPLRAALAAASLLIVMALAACAGLPTSGPVRIGQAGVEDGEPPFAYVPNGPAEGMTPQQIVDGFIAAGSGPRSDWQTAQLFLSEEARAVWKPAASVTVYAPGDRTVTTVSDERIVVGVIPEATVDATGAYVIAEGTQPTELTYQLAQQADGEWRITQAPDGIVLDTTRFQSVFRPYSLMYFDPDWRYLVPEQRWFPVETAATRITEALVEGAPSPWLASAVRTSFTESAGLAQRSVPVRQGAAEVTLRSAARGLDQGTLDRMQTQLEMSLATAGIMDVEMLVDGQTLAASVVPVRDTRVDARMIVQSEGAFGFLSGDEITPIPGLSGAVVAADAESVEVAADRAVAAVRTRDGVVARASADGTVTVLDTRAGVLAPTIDPDGYIYVVPADEPDALVAYAPDGTAFELTGAWTGASRILSVRVSRDGTRIAAVVREGTQSAVWIASIIRDDDGAPASLSGERTPLAVLDGDGISLTWLDGVTTAVVYTSGEDRYLRTQPVGGPGTVIRAREGTVSVAGGNQSGSARLRDADGGLFVQRGSTWQQVDTGVDLLAVQQGTPQ</sequence>
<dbReference type="Proteomes" id="UP000273158">
    <property type="component" value="Unassembled WGS sequence"/>
</dbReference>
<feature type="signal peptide" evidence="1">
    <location>
        <begin position="1"/>
        <end position="25"/>
    </location>
</feature>
<comment type="caution">
    <text evidence="5">The sequence shown here is derived from an EMBL/GenBank/DDBJ whole genome shotgun (WGS) entry which is preliminary data.</text>
</comment>
<evidence type="ECO:0000259" key="4">
    <source>
        <dbReference type="Pfam" id="PF25976"/>
    </source>
</evidence>
<dbReference type="Pfam" id="PF10647">
    <property type="entry name" value="Gmad1"/>
    <property type="match status" value="1"/>
</dbReference>
<keyword evidence="5" id="KW-0449">Lipoprotein</keyword>
<evidence type="ECO:0000259" key="3">
    <source>
        <dbReference type="Pfam" id="PF10647"/>
    </source>
</evidence>
<accession>A0A498BVY9</accession>
<organism evidence="5 6">
    <name type="scientific">Microbacterium telephonicum</name>
    <dbReference type="NCBI Taxonomy" id="1714841"/>
    <lineage>
        <taxon>Bacteria</taxon>
        <taxon>Bacillati</taxon>
        <taxon>Actinomycetota</taxon>
        <taxon>Actinomycetes</taxon>
        <taxon>Micrococcales</taxon>
        <taxon>Microbacteriaceae</taxon>
        <taxon>Microbacterium</taxon>
    </lineage>
</organism>
<dbReference type="InterPro" id="IPR059026">
    <property type="entry name" value="LpqB_N"/>
</dbReference>
<dbReference type="AlphaFoldDB" id="A0A498BVY9"/>
<reference evidence="5 6" key="1">
    <citation type="journal article" date="2015" name="Stand. Genomic Sci.">
        <title>Genomic Encyclopedia of Bacterial and Archaeal Type Strains, Phase III: the genomes of soil and plant-associated and newly described type strains.</title>
        <authorList>
            <person name="Whitman W.B."/>
            <person name="Woyke T."/>
            <person name="Klenk H.P."/>
            <person name="Zhou Y."/>
            <person name="Lilburn T.G."/>
            <person name="Beck B.J."/>
            <person name="De Vos P."/>
            <person name="Vandamme P."/>
            <person name="Eisen J.A."/>
            <person name="Garrity G."/>
            <person name="Hugenholtz P."/>
            <person name="Kyrpides N.C."/>
        </authorList>
    </citation>
    <scope>NUCLEOTIDE SEQUENCE [LARGE SCALE GENOMIC DNA]</scope>
    <source>
        <strain evidence="5 6">S2T63</strain>
    </source>
</reference>
<dbReference type="Pfam" id="PF25976">
    <property type="entry name" value="LpqB_N"/>
    <property type="match status" value="1"/>
</dbReference>